<dbReference type="EC" id="1.1.1.193" evidence="5"/>
<accession>A0A085GM57</accession>
<dbReference type="Gene3D" id="3.40.430.10">
    <property type="entry name" value="Dihydrofolate Reductase, subunit A"/>
    <property type="match status" value="1"/>
</dbReference>
<gene>
    <name evidence="5" type="ORF">GEAM_0676</name>
</gene>
<keyword evidence="3 5" id="KW-0560">Oxidoreductase</keyword>
<reference evidence="5 6" key="1">
    <citation type="submission" date="2014-05" db="EMBL/GenBank/DDBJ databases">
        <title>ATOL: Assembling a taxonomically balanced genome-scale reconstruction of the evolutionary history of the Enterobacteriaceae.</title>
        <authorList>
            <person name="Plunkett G.III."/>
            <person name="Neeno-Eckwall E.C."/>
            <person name="Glasner J.D."/>
            <person name="Perna N.T."/>
        </authorList>
    </citation>
    <scope>NUCLEOTIDE SEQUENCE [LARGE SCALE GENOMIC DNA]</scope>
    <source>
        <strain evidence="5 6">ATCC 33852</strain>
    </source>
</reference>
<dbReference type="OrthoDB" id="9800865at2"/>
<keyword evidence="2" id="KW-0521">NADP</keyword>
<dbReference type="RefSeq" id="WP_034788260.1">
    <property type="nucleotide sequence ID" value="NZ_JMPJ01000025.1"/>
</dbReference>
<dbReference type="PANTHER" id="PTHR38011:SF7">
    <property type="entry name" value="2,5-DIAMINO-6-RIBOSYLAMINO-4(3H)-PYRIMIDINONE 5'-PHOSPHATE REDUCTASE"/>
    <property type="match status" value="1"/>
</dbReference>
<dbReference type="GeneID" id="78379021"/>
<evidence type="ECO:0000313" key="5">
    <source>
        <dbReference type="EMBL" id="KFC84802.1"/>
    </source>
</evidence>
<dbReference type="GO" id="GO:0009231">
    <property type="term" value="P:riboflavin biosynthetic process"/>
    <property type="evidence" value="ECO:0007669"/>
    <property type="project" value="InterPro"/>
</dbReference>
<organism evidence="5 6">
    <name type="scientific">Ewingella americana (strain ATCC 33852 / DSM 4580 / CCUG 14506 / JCM 5911 / LMG 7869 / NCTC 12157 / CDC 1468-78)</name>
    <dbReference type="NCBI Taxonomy" id="910964"/>
    <lineage>
        <taxon>Bacteria</taxon>
        <taxon>Pseudomonadati</taxon>
        <taxon>Pseudomonadota</taxon>
        <taxon>Gammaproteobacteria</taxon>
        <taxon>Enterobacterales</taxon>
        <taxon>Yersiniaceae</taxon>
        <taxon>Ewingella</taxon>
    </lineage>
</organism>
<evidence type="ECO:0000259" key="4">
    <source>
        <dbReference type="Pfam" id="PF01872"/>
    </source>
</evidence>
<dbReference type="Proteomes" id="UP000028640">
    <property type="component" value="Unassembled WGS sequence"/>
</dbReference>
<keyword evidence="6" id="KW-1185">Reference proteome</keyword>
<dbReference type="GO" id="GO:0008703">
    <property type="term" value="F:5-amino-6-(5-phosphoribosylamino)uracil reductase activity"/>
    <property type="evidence" value="ECO:0007669"/>
    <property type="project" value="UniProtKB-EC"/>
</dbReference>
<dbReference type="AlphaFoldDB" id="A0A085GM57"/>
<comment type="caution">
    <text evidence="5">The sequence shown here is derived from an EMBL/GenBank/DDBJ whole genome shotgun (WGS) entry which is preliminary data.</text>
</comment>
<feature type="domain" description="Bacterial bifunctional deaminase-reductase C-terminal" evidence="4">
    <location>
        <begin position="91"/>
        <end position="226"/>
    </location>
</feature>
<evidence type="ECO:0000256" key="1">
    <source>
        <dbReference type="ARBA" id="ARBA00005104"/>
    </source>
</evidence>
<evidence type="ECO:0000256" key="2">
    <source>
        <dbReference type="ARBA" id="ARBA00022857"/>
    </source>
</evidence>
<dbReference type="InterPro" id="IPR050765">
    <property type="entry name" value="Riboflavin_Biosynth_HTPR"/>
</dbReference>
<dbReference type="STRING" id="910964.GEAM_0676"/>
<dbReference type="PANTHER" id="PTHR38011">
    <property type="entry name" value="DIHYDROFOLATE REDUCTASE FAMILY PROTEIN (AFU_ORTHOLOGUE AFUA_8G06820)"/>
    <property type="match status" value="1"/>
</dbReference>
<evidence type="ECO:0000313" key="6">
    <source>
        <dbReference type="Proteomes" id="UP000028640"/>
    </source>
</evidence>
<dbReference type="InterPro" id="IPR024072">
    <property type="entry name" value="DHFR-like_dom_sf"/>
</dbReference>
<proteinExistence type="predicted"/>
<name>A0A085GM57_EWIA3</name>
<dbReference type="EMBL" id="JMPJ01000025">
    <property type="protein sequence ID" value="KFC84802.1"/>
    <property type="molecule type" value="Genomic_DNA"/>
</dbReference>
<dbReference type="eggNOG" id="COG1985">
    <property type="taxonomic scope" value="Bacteria"/>
</dbReference>
<dbReference type="Pfam" id="PF01872">
    <property type="entry name" value="RibD_C"/>
    <property type="match status" value="1"/>
</dbReference>
<comment type="pathway">
    <text evidence="1">Cofactor biosynthesis; riboflavin biosynthesis.</text>
</comment>
<protein>
    <submittedName>
        <fullName evidence="5">Bifunctional deaminase-reductase domain protein</fullName>
        <ecNumber evidence="5">1.1.1.193</ecNumber>
    </submittedName>
</protein>
<evidence type="ECO:0000256" key="3">
    <source>
        <dbReference type="ARBA" id="ARBA00023002"/>
    </source>
</evidence>
<sequence length="235" mass="25980">MKPQIISHMVSTVDGRLVTPRYSLPFDGKPADDVLNIYFDVAEEVGGEATILGRVTLQEFLSLGDFEHQGEAPTQVREIFNAPRGDKRIFVVTDPNGKVQYEKNAEYHFIALLSEKVSDRYLAHLRDCNVSYLFCGAEGQNIALAMDILGRDFGFKKLRLEGGATINGNFLKAGLLDELSLVLYPGIDGLSGVPAIFEYHGKADELPAAGQALELKSVKTLQDGVVWLCYQFHKI</sequence>
<dbReference type="InterPro" id="IPR002734">
    <property type="entry name" value="RibDG_C"/>
</dbReference>
<dbReference type="SUPFAM" id="SSF53597">
    <property type="entry name" value="Dihydrofolate reductase-like"/>
    <property type="match status" value="1"/>
</dbReference>